<evidence type="ECO:0008006" key="3">
    <source>
        <dbReference type="Google" id="ProtNLM"/>
    </source>
</evidence>
<sequence length="70" mass="7606">MPVGHAPAGPHVRLGMRQPLPAQRVLRPTDAWLLDFLGDVVNLDHATLARLAEALRSRPAPRKSAPDVIV</sequence>
<name>A0ABP8DH94_9ACTN</name>
<organism evidence="1 2">
    <name type="scientific">Dactylosporangium darangshiense</name>
    <dbReference type="NCBI Taxonomy" id="579108"/>
    <lineage>
        <taxon>Bacteria</taxon>
        <taxon>Bacillati</taxon>
        <taxon>Actinomycetota</taxon>
        <taxon>Actinomycetes</taxon>
        <taxon>Micromonosporales</taxon>
        <taxon>Micromonosporaceae</taxon>
        <taxon>Dactylosporangium</taxon>
    </lineage>
</organism>
<dbReference type="EMBL" id="BAABAT010000022">
    <property type="protein sequence ID" value="GAA4255949.1"/>
    <property type="molecule type" value="Genomic_DNA"/>
</dbReference>
<accession>A0ABP8DH94</accession>
<proteinExistence type="predicted"/>
<evidence type="ECO:0000313" key="1">
    <source>
        <dbReference type="EMBL" id="GAA4255949.1"/>
    </source>
</evidence>
<keyword evidence="2" id="KW-1185">Reference proteome</keyword>
<protein>
    <recommendedName>
        <fullName evidence="3">Transposase</fullName>
    </recommendedName>
</protein>
<reference evidence="2" key="1">
    <citation type="journal article" date="2019" name="Int. J. Syst. Evol. Microbiol.">
        <title>The Global Catalogue of Microorganisms (GCM) 10K type strain sequencing project: providing services to taxonomists for standard genome sequencing and annotation.</title>
        <authorList>
            <consortium name="The Broad Institute Genomics Platform"/>
            <consortium name="The Broad Institute Genome Sequencing Center for Infectious Disease"/>
            <person name="Wu L."/>
            <person name="Ma J."/>
        </authorList>
    </citation>
    <scope>NUCLEOTIDE SEQUENCE [LARGE SCALE GENOMIC DNA]</scope>
    <source>
        <strain evidence="2">JCM 17441</strain>
    </source>
</reference>
<comment type="caution">
    <text evidence="1">The sequence shown here is derived from an EMBL/GenBank/DDBJ whole genome shotgun (WGS) entry which is preliminary data.</text>
</comment>
<evidence type="ECO:0000313" key="2">
    <source>
        <dbReference type="Proteomes" id="UP001500620"/>
    </source>
</evidence>
<dbReference type="Proteomes" id="UP001500620">
    <property type="component" value="Unassembled WGS sequence"/>
</dbReference>
<gene>
    <name evidence="1" type="ORF">GCM10022255_066840</name>
</gene>